<dbReference type="InterPro" id="IPR037233">
    <property type="entry name" value="CcmK-like_sf"/>
</dbReference>
<comment type="similarity">
    <text evidence="3">Belongs to the bacterial microcompartments protein family.</text>
</comment>
<dbReference type="OrthoDB" id="9812608at2"/>
<evidence type="ECO:0000256" key="3">
    <source>
        <dbReference type="PROSITE-ProRule" id="PRU01278"/>
    </source>
</evidence>
<keyword evidence="8" id="KW-1185">Reference proteome</keyword>
<dbReference type="Proteomes" id="UP000198636">
    <property type="component" value="Unassembled WGS sequence"/>
</dbReference>
<evidence type="ECO:0000313" key="7">
    <source>
        <dbReference type="EMBL" id="SCX75083.1"/>
    </source>
</evidence>
<evidence type="ECO:0000259" key="6">
    <source>
        <dbReference type="PROSITE" id="PS51931"/>
    </source>
</evidence>
<comment type="subcellular location">
    <subcellularLocation>
        <location evidence="1">Bacterial microcompartment</location>
    </subcellularLocation>
</comment>
<dbReference type="InterPro" id="IPR050575">
    <property type="entry name" value="BMC_shell"/>
</dbReference>
<organism evidence="7 8">
    <name type="scientific">Alkaliphilus peptidifermentans DSM 18978</name>
    <dbReference type="NCBI Taxonomy" id="1120976"/>
    <lineage>
        <taxon>Bacteria</taxon>
        <taxon>Bacillati</taxon>
        <taxon>Bacillota</taxon>
        <taxon>Clostridia</taxon>
        <taxon>Peptostreptococcales</taxon>
        <taxon>Natronincolaceae</taxon>
        <taxon>Alkaliphilus</taxon>
    </lineage>
</organism>
<accession>A0A1G5AB41</accession>
<dbReference type="Gene3D" id="3.30.70.1710">
    <property type="match status" value="1"/>
</dbReference>
<dbReference type="InterPro" id="IPR044870">
    <property type="entry name" value="BMC_CP"/>
</dbReference>
<dbReference type="InterPro" id="IPR044872">
    <property type="entry name" value="CcmK/CsoS1_BMC"/>
</dbReference>
<evidence type="ECO:0000256" key="2">
    <source>
        <dbReference type="ARBA" id="ARBA00024446"/>
    </source>
</evidence>
<evidence type="ECO:0000256" key="4">
    <source>
        <dbReference type="SAM" id="MobiDB-lite"/>
    </source>
</evidence>
<dbReference type="InterPro" id="IPR000249">
    <property type="entry name" value="BMC_dom"/>
</dbReference>
<dbReference type="SMART" id="SM00877">
    <property type="entry name" value="BMC"/>
    <property type="match status" value="1"/>
</dbReference>
<dbReference type="CDD" id="cd07045">
    <property type="entry name" value="BMC_CcmK_like"/>
    <property type="match status" value="1"/>
</dbReference>
<dbReference type="PROSITE" id="PS51930">
    <property type="entry name" value="BMC_2"/>
    <property type="match status" value="1"/>
</dbReference>
<dbReference type="STRING" id="1120976.SAMN03080606_00023"/>
<dbReference type="PROSITE" id="PS51931">
    <property type="entry name" value="BMC_CP"/>
    <property type="match status" value="1"/>
</dbReference>
<evidence type="ECO:0000313" key="8">
    <source>
        <dbReference type="Proteomes" id="UP000198636"/>
    </source>
</evidence>
<feature type="domain" description="BMC" evidence="5">
    <location>
        <begin position="5"/>
        <end position="90"/>
    </location>
</feature>
<dbReference type="EMBL" id="FMUS01000001">
    <property type="protein sequence ID" value="SCX75083.1"/>
    <property type="molecule type" value="Genomic_DNA"/>
</dbReference>
<gene>
    <name evidence="7" type="ORF">SAMN03080606_00023</name>
</gene>
<dbReference type="PANTHER" id="PTHR33941">
    <property type="entry name" value="PROPANEDIOL UTILIZATION PROTEIN PDUA"/>
    <property type="match status" value="1"/>
</dbReference>
<dbReference type="GO" id="GO:0031469">
    <property type="term" value="C:bacterial microcompartment"/>
    <property type="evidence" value="ECO:0007669"/>
    <property type="project" value="UniProtKB-SubCell"/>
</dbReference>
<feature type="domain" description="BMC circularly permuted" evidence="6">
    <location>
        <begin position="1"/>
        <end position="73"/>
    </location>
</feature>
<protein>
    <submittedName>
        <fullName evidence="7">Carboxysome shell and ethanolamine utilization microcompartment protein CcmL/EutN</fullName>
    </submittedName>
</protein>
<reference evidence="7 8" key="1">
    <citation type="submission" date="2016-10" db="EMBL/GenBank/DDBJ databases">
        <authorList>
            <person name="de Groot N.N."/>
        </authorList>
    </citation>
    <scope>NUCLEOTIDE SEQUENCE [LARGE SCALE GENOMIC DNA]</scope>
    <source>
        <strain evidence="7 8">DSM 18978</strain>
    </source>
</reference>
<sequence length="188" mass="20554">MPRPALGIIETVGLAAAIEAADTAVKSANVALIGYELSKGGGMVTIKLEGDVGAVKAAVEAACAAAEKVNKVWSKQIIPRPHEEIEKLIITKDTVGIDFSTPDPVTEEIISDEEEKDSSLEIEEESIENEGIEENEDKENNEEDNVEEVEPEKEDDEVCNLCKDAKCPRRKGDLRTNCINYEELKEVL</sequence>
<dbReference type="Pfam" id="PF00936">
    <property type="entry name" value="BMC"/>
    <property type="match status" value="1"/>
</dbReference>
<feature type="region of interest" description="Disordered" evidence="4">
    <location>
        <begin position="112"/>
        <end position="157"/>
    </location>
</feature>
<dbReference type="AlphaFoldDB" id="A0A1G5AB41"/>
<dbReference type="PANTHER" id="PTHR33941:SF11">
    <property type="entry name" value="BACTERIAL MICROCOMPARTMENT SHELL PROTEIN PDUJ"/>
    <property type="match status" value="1"/>
</dbReference>
<evidence type="ECO:0000259" key="5">
    <source>
        <dbReference type="PROSITE" id="PS51930"/>
    </source>
</evidence>
<dbReference type="SUPFAM" id="SSF143414">
    <property type="entry name" value="CcmK-like"/>
    <property type="match status" value="1"/>
</dbReference>
<evidence type="ECO:0000256" key="1">
    <source>
        <dbReference type="ARBA" id="ARBA00024322"/>
    </source>
</evidence>
<proteinExistence type="inferred from homology"/>
<name>A0A1G5AB41_9FIRM</name>
<keyword evidence="2" id="KW-1283">Bacterial microcompartment</keyword>